<dbReference type="EMBL" id="RXPE01000025">
    <property type="protein sequence ID" value="RTR25540.1"/>
    <property type="molecule type" value="Genomic_DNA"/>
</dbReference>
<keyword evidence="3" id="KW-1185">Reference proteome</keyword>
<dbReference type="GO" id="GO:0070681">
    <property type="term" value="P:glutaminyl-tRNAGln biosynthesis via transamidation"/>
    <property type="evidence" value="ECO:0007669"/>
    <property type="project" value="TreeGrafter"/>
</dbReference>
<dbReference type="InterPro" id="IPR003837">
    <property type="entry name" value="GatC"/>
</dbReference>
<dbReference type="InterPro" id="IPR036113">
    <property type="entry name" value="Asp/Glu-ADT_sf_sub_c"/>
</dbReference>
<keyword evidence="2" id="KW-0808">Transferase</keyword>
<gene>
    <name evidence="1 2" type="primary">gatC</name>
    <name evidence="2" type="ORF">EJ104_10420</name>
</gene>
<dbReference type="OrthoDB" id="9813938at2"/>
<organism evidence="2 3">
    <name type="scientific">Deinococcus radiophilus</name>
    <dbReference type="NCBI Taxonomy" id="32062"/>
    <lineage>
        <taxon>Bacteria</taxon>
        <taxon>Thermotogati</taxon>
        <taxon>Deinococcota</taxon>
        <taxon>Deinococci</taxon>
        <taxon>Deinococcales</taxon>
        <taxon>Deinococcaceae</taxon>
        <taxon>Deinococcus</taxon>
    </lineage>
</organism>
<dbReference type="Gene3D" id="1.10.20.60">
    <property type="entry name" value="Glu-tRNAGln amidotransferase C subunit, N-terminal domain"/>
    <property type="match status" value="1"/>
</dbReference>
<evidence type="ECO:0000313" key="3">
    <source>
        <dbReference type="Proteomes" id="UP000277766"/>
    </source>
</evidence>
<comment type="subunit">
    <text evidence="1">Heterotrimer of A, B and C subunits.</text>
</comment>
<dbReference type="GO" id="GO:0050566">
    <property type="term" value="F:asparaginyl-tRNA synthase (glutamine-hydrolyzing) activity"/>
    <property type="evidence" value="ECO:0007669"/>
    <property type="project" value="RHEA"/>
</dbReference>
<dbReference type="HAMAP" id="MF_00122">
    <property type="entry name" value="GatC"/>
    <property type="match status" value="1"/>
</dbReference>
<comment type="caution">
    <text evidence="2">The sequence shown here is derived from an EMBL/GenBank/DDBJ whole genome shotgun (WGS) entry which is preliminary data.</text>
</comment>
<dbReference type="Proteomes" id="UP000277766">
    <property type="component" value="Unassembled WGS sequence"/>
</dbReference>
<keyword evidence="1" id="KW-0648">Protein biosynthesis</keyword>
<dbReference type="AlphaFoldDB" id="A0A431VQQ4"/>
<evidence type="ECO:0000256" key="1">
    <source>
        <dbReference type="HAMAP-Rule" id="MF_00122"/>
    </source>
</evidence>
<dbReference type="GO" id="GO:0005524">
    <property type="term" value="F:ATP binding"/>
    <property type="evidence" value="ECO:0007669"/>
    <property type="project" value="UniProtKB-KW"/>
</dbReference>
<accession>A0A431VQQ4</accession>
<keyword evidence="1" id="KW-0067">ATP-binding</keyword>
<name>A0A431VQQ4_9DEIO</name>
<comment type="catalytic activity">
    <reaction evidence="1">
        <text>L-aspartyl-tRNA(Asn) + L-glutamine + ATP + H2O = L-asparaginyl-tRNA(Asn) + L-glutamate + ADP + phosphate + 2 H(+)</text>
        <dbReference type="Rhea" id="RHEA:14513"/>
        <dbReference type="Rhea" id="RHEA-COMP:9674"/>
        <dbReference type="Rhea" id="RHEA-COMP:9677"/>
        <dbReference type="ChEBI" id="CHEBI:15377"/>
        <dbReference type="ChEBI" id="CHEBI:15378"/>
        <dbReference type="ChEBI" id="CHEBI:29985"/>
        <dbReference type="ChEBI" id="CHEBI:30616"/>
        <dbReference type="ChEBI" id="CHEBI:43474"/>
        <dbReference type="ChEBI" id="CHEBI:58359"/>
        <dbReference type="ChEBI" id="CHEBI:78515"/>
        <dbReference type="ChEBI" id="CHEBI:78516"/>
        <dbReference type="ChEBI" id="CHEBI:456216"/>
    </reaction>
</comment>
<comment type="function">
    <text evidence="1">Allows the formation of correctly charged Asn-tRNA(Asn) or Gln-tRNA(Gln) through the transamidation of misacylated Asp-tRNA(Asn) or Glu-tRNA(Gln) in organisms which lack either or both of asparaginyl-tRNA or glutaminyl-tRNA synthetases. The reaction takes place in the presence of glutamine and ATP through an activated phospho-Asp-tRNA(Asn) or phospho-Glu-tRNA(Gln).</text>
</comment>
<evidence type="ECO:0000313" key="2">
    <source>
        <dbReference type="EMBL" id="RTR25540.1"/>
    </source>
</evidence>
<dbReference type="NCBIfam" id="TIGR00135">
    <property type="entry name" value="gatC"/>
    <property type="match status" value="1"/>
</dbReference>
<dbReference type="GO" id="GO:0006450">
    <property type="term" value="P:regulation of translational fidelity"/>
    <property type="evidence" value="ECO:0007669"/>
    <property type="project" value="InterPro"/>
</dbReference>
<dbReference type="PANTHER" id="PTHR15004:SF0">
    <property type="entry name" value="GLUTAMYL-TRNA(GLN) AMIDOTRANSFERASE SUBUNIT C, MITOCHONDRIAL"/>
    <property type="match status" value="1"/>
</dbReference>
<dbReference type="GO" id="GO:0016740">
    <property type="term" value="F:transferase activity"/>
    <property type="evidence" value="ECO:0007669"/>
    <property type="project" value="UniProtKB-KW"/>
</dbReference>
<comment type="catalytic activity">
    <reaction evidence="1">
        <text>L-glutamyl-tRNA(Gln) + L-glutamine + ATP + H2O = L-glutaminyl-tRNA(Gln) + L-glutamate + ADP + phosphate + H(+)</text>
        <dbReference type="Rhea" id="RHEA:17521"/>
        <dbReference type="Rhea" id="RHEA-COMP:9681"/>
        <dbReference type="Rhea" id="RHEA-COMP:9684"/>
        <dbReference type="ChEBI" id="CHEBI:15377"/>
        <dbReference type="ChEBI" id="CHEBI:15378"/>
        <dbReference type="ChEBI" id="CHEBI:29985"/>
        <dbReference type="ChEBI" id="CHEBI:30616"/>
        <dbReference type="ChEBI" id="CHEBI:43474"/>
        <dbReference type="ChEBI" id="CHEBI:58359"/>
        <dbReference type="ChEBI" id="CHEBI:78520"/>
        <dbReference type="ChEBI" id="CHEBI:78521"/>
        <dbReference type="ChEBI" id="CHEBI:456216"/>
    </reaction>
</comment>
<dbReference type="PANTHER" id="PTHR15004">
    <property type="entry name" value="GLUTAMYL-TRNA(GLN) AMIDOTRANSFERASE SUBUNIT C, MITOCHONDRIAL"/>
    <property type="match status" value="1"/>
</dbReference>
<protein>
    <recommendedName>
        <fullName evidence="1">Aspartyl/glutamyl-tRNA(Asn/Gln) amidotransferase subunit C</fullName>
        <shortName evidence="1">Asp/Glu-ADT subunit C</shortName>
        <ecNumber evidence="1">6.3.5.-</ecNumber>
    </recommendedName>
</protein>
<dbReference type="RefSeq" id="WP_126352708.1">
    <property type="nucleotide sequence ID" value="NZ_CP086380.1"/>
</dbReference>
<dbReference type="GO" id="GO:0006412">
    <property type="term" value="P:translation"/>
    <property type="evidence" value="ECO:0007669"/>
    <property type="project" value="UniProtKB-UniRule"/>
</dbReference>
<comment type="similarity">
    <text evidence="1">Belongs to the GatC family.</text>
</comment>
<proteinExistence type="inferred from homology"/>
<keyword evidence="1" id="KW-0436">Ligase</keyword>
<reference evidence="2 3" key="1">
    <citation type="submission" date="2018-12" db="EMBL/GenBank/DDBJ databases">
        <title>Deinococcus radiophilus ATCC 27603 genome sequencing and assembly.</title>
        <authorList>
            <person name="Maclea K.S."/>
            <person name="Maynard C.R."/>
        </authorList>
    </citation>
    <scope>NUCLEOTIDE SEQUENCE [LARGE SCALE GENOMIC DNA]</scope>
    <source>
        <strain evidence="2 3">ATCC 27603</strain>
    </source>
</reference>
<dbReference type="Pfam" id="PF02686">
    <property type="entry name" value="GatC"/>
    <property type="match status" value="1"/>
</dbReference>
<dbReference type="GO" id="GO:0050567">
    <property type="term" value="F:glutaminyl-tRNA synthase (glutamine-hydrolyzing) activity"/>
    <property type="evidence" value="ECO:0007669"/>
    <property type="project" value="UniProtKB-UniRule"/>
</dbReference>
<dbReference type="EC" id="6.3.5.-" evidence="1"/>
<dbReference type="SUPFAM" id="SSF141000">
    <property type="entry name" value="Glu-tRNAGln amidotransferase C subunit"/>
    <property type="match status" value="1"/>
</dbReference>
<sequence length="104" mass="11440">MTHPVSESSLSTEQLEHLARLARLELKPDEEVAIRGELNELLDYFQQLQAVETEGVEPMQRPLPLSDHLRPDVAGSTLPQAEVVALAPAHVGGLVRLPRTLDSD</sequence>
<keyword evidence="1" id="KW-0547">Nucleotide-binding</keyword>